<keyword evidence="3" id="KW-1185">Reference proteome</keyword>
<feature type="coiled-coil region" evidence="1">
    <location>
        <begin position="79"/>
        <end position="106"/>
    </location>
</feature>
<keyword evidence="1" id="KW-0175">Coiled coil</keyword>
<evidence type="ECO:0000313" key="2">
    <source>
        <dbReference type="EMBL" id="CAG5089673.1"/>
    </source>
</evidence>
<organism evidence="2 3">
    <name type="scientific">Oikopleura dioica</name>
    <name type="common">Tunicate</name>
    <dbReference type="NCBI Taxonomy" id="34765"/>
    <lineage>
        <taxon>Eukaryota</taxon>
        <taxon>Metazoa</taxon>
        <taxon>Chordata</taxon>
        <taxon>Tunicata</taxon>
        <taxon>Appendicularia</taxon>
        <taxon>Copelata</taxon>
        <taxon>Oikopleuridae</taxon>
        <taxon>Oikopleura</taxon>
    </lineage>
</organism>
<reference evidence="2 3" key="1">
    <citation type="submission" date="2021-04" db="EMBL/GenBank/DDBJ databases">
        <authorList>
            <person name="Bliznina A."/>
        </authorList>
    </citation>
    <scope>NUCLEOTIDE SEQUENCE [LARGE SCALE GENOMIC DNA]</scope>
</reference>
<sequence>MEQKPKIRTFSALNRTLPVRKEITAKKNSRKRGIDIDAEESPAKKANIVDTMPRTGKARKKIEFFSKGGDCDNSECQSCNQKQLEYEILEEKYNNLKKMVQNFGRNVDRFRKITNNSKIEKRRVKKAI</sequence>
<proteinExistence type="predicted"/>
<gene>
    <name evidence="2" type="ORF">OKIOD_LOCUS3858</name>
</gene>
<name>A0ABN7S410_OIKDI</name>
<accession>A0ABN7S410</accession>
<dbReference type="Proteomes" id="UP001158576">
    <property type="component" value="Chromosome PAR"/>
</dbReference>
<dbReference type="EMBL" id="OU015568">
    <property type="protein sequence ID" value="CAG5089673.1"/>
    <property type="molecule type" value="Genomic_DNA"/>
</dbReference>
<protein>
    <submittedName>
        <fullName evidence="2">Oidioi.mRNA.OKI2018_I69.PAR.g12300.t1.cds</fullName>
    </submittedName>
</protein>
<evidence type="ECO:0000256" key="1">
    <source>
        <dbReference type="SAM" id="Coils"/>
    </source>
</evidence>
<evidence type="ECO:0000313" key="3">
    <source>
        <dbReference type="Proteomes" id="UP001158576"/>
    </source>
</evidence>